<organism evidence="2 3">
    <name type="scientific">Nonomuraea longispora</name>
    <dbReference type="NCBI Taxonomy" id="1848320"/>
    <lineage>
        <taxon>Bacteria</taxon>
        <taxon>Bacillati</taxon>
        <taxon>Actinomycetota</taxon>
        <taxon>Actinomycetes</taxon>
        <taxon>Streptosporangiales</taxon>
        <taxon>Streptosporangiaceae</taxon>
        <taxon>Nonomuraea</taxon>
    </lineage>
</organism>
<keyword evidence="3" id="KW-1185">Reference proteome</keyword>
<protein>
    <recommendedName>
        <fullName evidence="1">NADPH-dependent FMN reductase-like domain-containing protein</fullName>
    </recommendedName>
</protein>
<evidence type="ECO:0000259" key="1">
    <source>
        <dbReference type="Pfam" id="PF03358"/>
    </source>
</evidence>
<name>A0A4R4N2S1_9ACTN</name>
<sequence length="201" mass="21233">MVLDIQGIGQFPGNTGTPWEQRVKIIGIAASLNRGSFINRLLAAAGAELPRGVSFEEWRGLDDIPPYTRGPVPAPAAALAGLVASGDAVLLTAPEHSLLPPELTYALEWMAARDGLSGKHVAVMSASARACGAMWAQAELYKRLQSAGAVVMGAELVISPACPHFDEYGRLRPAALRDQVRTVVRQLCPAGILEPVLSLST</sequence>
<gene>
    <name evidence="2" type="ORF">E1267_32950</name>
</gene>
<dbReference type="OrthoDB" id="9812295at2"/>
<dbReference type="SUPFAM" id="SSF52218">
    <property type="entry name" value="Flavoproteins"/>
    <property type="match status" value="1"/>
</dbReference>
<dbReference type="AlphaFoldDB" id="A0A4R4N2S1"/>
<evidence type="ECO:0000313" key="3">
    <source>
        <dbReference type="Proteomes" id="UP000295157"/>
    </source>
</evidence>
<dbReference type="Gene3D" id="3.40.50.360">
    <property type="match status" value="1"/>
</dbReference>
<dbReference type="InterPro" id="IPR029039">
    <property type="entry name" value="Flavoprotein-like_sf"/>
</dbReference>
<dbReference type="Pfam" id="PF03358">
    <property type="entry name" value="FMN_red"/>
    <property type="match status" value="1"/>
</dbReference>
<reference evidence="2 3" key="1">
    <citation type="submission" date="2019-02" db="EMBL/GenBank/DDBJ databases">
        <title>Draft genome sequences of novel Actinobacteria.</title>
        <authorList>
            <person name="Sahin N."/>
            <person name="Ay H."/>
            <person name="Saygin H."/>
        </authorList>
    </citation>
    <scope>NUCLEOTIDE SEQUENCE [LARGE SCALE GENOMIC DNA]</scope>
    <source>
        <strain evidence="2 3">KC201</strain>
    </source>
</reference>
<dbReference type="GO" id="GO:0016491">
    <property type="term" value="F:oxidoreductase activity"/>
    <property type="evidence" value="ECO:0007669"/>
    <property type="project" value="InterPro"/>
</dbReference>
<evidence type="ECO:0000313" key="2">
    <source>
        <dbReference type="EMBL" id="TDC01047.1"/>
    </source>
</evidence>
<feature type="domain" description="NADPH-dependent FMN reductase-like" evidence="1">
    <location>
        <begin position="23"/>
        <end position="159"/>
    </location>
</feature>
<accession>A0A4R4N2S1</accession>
<proteinExistence type="predicted"/>
<dbReference type="EMBL" id="SMJZ01000170">
    <property type="protein sequence ID" value="TDC01047.1"/>
    <property type="molecule type" value="Genomic_DNA"/>
</dbReference>
<comment type="caution">
    <text evidence="2">The sequence shown here is derived from an EMBL/GenBank/DDBJ whole genome shotgun (WGS) entry which is preliminary data.</text>
</comment>
<dbReference type="Proteomes" id="UP000295157">
    <property type="component" value="Unassembled WGS sequence"/>
</dbReference>
<dbReference type="InterPro" id="IPR005025">
    <property type="entry name" value="FMN_Rdtase-like_dom"/>
</dbReference>